<dbReference type="PIRSF" id="PIRSF030140">
    <property type="entry name" value="UCP030140"/>
    <property type="match status" value="1"/>
</dbReference>
<dbReference type="Gene3D" id="1.10.4010.10">
    <property type="entry name" value="Type II deoxyuridine triphosphatase"/>
    <property type="match status" value="1"/>
</dbReference>
<dbReference type="STRING" id="1318617.MGM1_1100"/>
<dbReference type="InterPro" id="IPR014871">
    <property type="entry name" value="dUTPase/dCTP_pyrophosphatase"/>
</dbReference>
<dbReference type="AlphaFoldDB" id="A0A097SSB8"/>
<dbReference type="SUPFAM" id="SSF101386">
    <property type="entry name" value="all-alpha NTP pyrophosphatases"/>
    <property type="match status" value="1"/>
</dbReference>
<reference evidence="1 2" key="1">
    <citation type="journal article" date="2014" name="PLoS ONE">
        <title>An emerging Mycoplasma associated with trichomoniasis, vaginal infection and disease.</title>
        <authorList>
            <consortium name="Vaginal Microbiome Consortium"/>
            <person name="Fettweis J.M."/>
            <person name="Serrano M.G."/>
            <person name="Huang B."/>
            <person name="Brooks J.P."/>
            <person name="Glascock A.L."/>
            <person name="Sheth N.U."/>
            <person name="Strauss J.F.III."/>
            <person name="Jefferson K.K."/>
            <person name="Buck G.A."/>
        </authorList>
    </citation>
    <scope>NUCLEOTIDE SEQUENCE [LARGE SCALE GENOMIC DNA]</scope>
    <source>
        <strain evidence="1 2">VCU_M1</strain>
    </source>
</reference>
<gene>
    <name evidence="1" type="primary">dut</name>
    <name evidence="1" type="ORF">MGM1_1100</name>
</gene>
<dbReference type="KEGG" id="mgj:MGM1_1100"/>
<dbReference type="Proteomes" id="UP000030066">
    <property type="component" value="Chromosome"/>
</dbReference>
<name>A0A097SSB8_9BACT</name>
<keyword evidence="2" id="KW-1185">Reference proteome</keyword>
<dbReference type="HOGENOM" id="CLU_105318_0_0_14"/>
<dbReference type="eggNOG" id="COG4508">
    <property type="taxonomic scope" value="Bacteria"/>
</dbReference>
<proteinExistence type="predicted"/>
<protein>
    <submittedName>
        <fullName evidence="1">Dimeric dUTPase</fullName>
    </submittedName>
</protein>
<accession>A0A097SSB8</accession>
<dbReference type="CDD" id="cd11527">
    <property type="entry name" value="NTP-PPase_dUTPase"/>
    <property type="match status" value="1"/>
</dbReference>
<evidence type="ECO:0000313" key="1">
    <source>
        <dbReference type="EMBL" id="AIV03497.1"/>
    </source>
</evidence>
<sequence length="166" mass="19591">MIEVNLKQIFDLQEKLDQHIHTNHHITYNDVQDELVLALAVEISELANEVRCFKFWSKKPSSERKVILEEYVDGIHFITAIALSRQLVPNNFMVNDINLVNDKKSLTKIFNSLYQQMGYLYDCEHIKTFYEQYLSLGYALGFNIDEIKEAYLAKNQINHDRQNNNY</sequence>
<dbReference type="EMBL" id="CP007711">
    <property type="protein sequence ID" value="AIV03497.1"/>
    <property type="molecule type" value="Genomic_DNA"/>
</dbReference>
<organism evidence="1 2">
    <name type="scientific">Candidatus Malacoplasma girerdii</name>
    <dbReference type="NCBI Taxonomy" id="1318617"/>
    <lineage>
        <taxon>Bacteria</taxon>
        <taxon>Bacillati</taxon>
        <taxon>Mycoplasmatota</taxon>
        <taxon>Mycoplasmoidales</taxon>
        <taxon>Mycoplasmoidaceae</taxon>
        <taxon>Malacoplasma</taxon>
    </lineage>
</organism>
<dbReference type="Pfam" id="PF08761">
    <property type="entry name" value="dUTPase_2"/>
    <property type="match status" value="1"/>
</dbReference>
<evidence type="ECO:0000313" key="2">
    <source>
        <dbReference type="Proteomes" id="UP000030066"/>
    </source>
</evidence>
<dbReference type="InterPro" id="IPR016947">
    <property type="entry name" value="UCP030140"/>
</dbReference>